<dbReference type="Proteomes" id="UP000183794">
    <property type="component" value="Unassembled WGS sequence"/>
</dbReference>
<keyword evidence="2" id="KW-0598">Phosphotransferase system</keyword>
<evidence type="ECO:0000259" key="3">
    <source>
        <dbReference type="PROSITE" id="PS51099"/>
    </source>
</evidence>
<dbReference type="InterPro" id="IPR036095">
    <property type="entry name" value="PTS_EIIB-like_sf"/>
</dbReference>
<dbReference type="InterPro" id="IPR013011">
    <property type="entry name" value="PTS_EIIB_2"/>
</dbReference>
<dbReference type="AlphaFoldDB" id="A0A1L0FAZ0"/>
<dbReference type="EMBL" id="FPLD01000167">
    <property type="protein sequence ID" value="SGZ20421.1"/>
    <property type="molecule type" value="Genomic_DNA"/>
</dbReference>
<dbReference type="CDD" id="cd05563">
    <property type="entry name" value="PTS_IIB_ascorbate"/>
    <property type="match status" value="1"/>
</dbReference>
<keyword evidence="1" id="KW-0808">Transferase</keyword>
<gene>
    <name evidence="4" type="ORF">NVI5450_4874</name>
</gene>
<evidence type="ECO:0000256" key="2">
    <source>
        <dbReference type="ARBA" id="ARBA00022683"/>
    </source>
</evidence>
<protein>
    <submittedName>
        <fullName evidence="4">PTS system, IIB component</fullName>
    </submittedName>
</protein>
<reference evidence="4 5" key="1">
    <citation type="submission" date="2016-11" db="EMBL/GenBank/DDBJ databases">
        <authorList>
            <person name="Jaros S."/>
            <person name="Januszkiewicz K."/>
            <person name="Wedrychowicz H."/>
        </authorList>
    </citation>
    <scope>NUCLEOTIDE SEQUENCE [LARGE SCALE GENOMIC DNA]</scope>
    <source>
        <strain evidence="4">NVI 5450</strain>
    </source>
</reference>
<evidence type="ECO:0000313" key="4">
    <source>
        <dbReference type="EMBL" id="SGZ20421.1"/>
    </source>
</evidence>
<dbReference type="Gene3D" id="3.40.50.2300">
    <property type="match status" value="1"/>
</dbReference>
<organism evidence="4 5">
    <name type="scientific">Moritella viscosa</name>
    <dbReference type="NCBI Taxonomy" id="80854"/>
    <lineage>
        <taxon>Bacteria</taxon>
        <taxon>Pseudomonadati</taxon>
        <taxon>Pseudomonadota</taxon>
        <taxon>Gammaproteobacteria</taxon>
        <taxon>Alteromonadales</taxon>
        <taxon>Moritellaceae</taxon>
        <taxon>Moritella</taxon>
    </lineage>
</organism>
<evidence type="ECO:0000256" key="1">
    <source>
        <dbReference type="ARBA" id="ARBA00022679"/>
    </source>
</evidence>
<dbReference type="Pfam" id="PF02302">
    <property type="entry name" value="PTS_IIB"/>
    <property type="match status" value="1"/>
</dbReference>
<dbReference type="GO" id="GO:0008982">
    <property type="term" value="F:protein-N(PI)-phosphohistidine-sugar phosphotransferase activity"/>
    <property type="evidence" value="ECO:0007669"/>
    <property type="project" value="InterPro"/>
</dbReference>
<dbReference type="PROSITE" id="PS51099">
    <property type="entry name" value="PTS_EIIB_TYPE_2"/>
    <property type="match status" value="1"/>
</dbReference>
<sequence length="132" mass="14414">MSQVHRDFVTQIQFGFTPFSYAPAIHVSHCNCAIALTQIEINIMKKILVVCGNGLGTSLMMEMAVKEVAKKLGLEAEIDHEDLSSAASSKADIWVAATDVATQLEEAGKENIIKLVNIFDKASIEAQLKTFM</sequence>
<evidence type="ECO:0000313" key="5">
    <source>
        <dbReference type="Proteomes" id="UP000183794"/>
    </source>
</evidence>
<dbReference type="GO" id="GO:0009401">
    <property type="term" value="P:phosphoenolpyruvate-dependent sugar phosphotransferase system"/>
    <property type="evidence" value="ECO:0007669"/>
    <property type="project" value="UniProtKB-KW"/>
</dbReference>
<name>A0A1L0FAZ0_9GAMM</name>
<feature type="domain" description="PTS EIIB type-2" evidence="3">
    <location>
        <begin position="45"/>
        <end position="132"/>
    </location>
</feature>
<proteinExistence type="predicted"/>
<dbReference type="InterPro" id="IPR003501">
    <property type="entry name" value="PTS_EIIB_2/3"/>
</dbReference>
<dbReference type="SUPFAM" id="SSF52794">
    <property type="entry name" value="PTS system IIB component-like"/>
    <property type="match status" value="1"/>
</dbReference>
<accession>A0A1L0FAZ0</accession>